<dbReference type="AlphaFoldDB" id="A0A251X2D3"/>
<keyword evidence="2" id="KW-1185">Reference proteome</keyword>
<protein>
    <submittedName>
        <fullName evidence="1">Uncharacterized protein</fullName>
    </submittedName>
</protein>
<comment type="caution">
    <text evidence="1">The sequence shown here is derived from an EMBL/GenBank/DDBJ whole genome shotgun (WGS) entry which is preliminary data.</text>
</comment>
<dbReference type="Proteomes" id="UP000194664">
    <property type="component" value="Unassembled WGS sequence"/>
</dbReference>
<reference evidence="1 2" key="1">
    <citation type="submission" date="2016-12" db="EMBL/GenBank/DDBJ databases">
        <title>The draft genome sequence of HSLHS2.</title>
        <authorList>
            <person name="Hu D."/>
            <person name="Wang L."/>
            <person name="Shao Z."/>
        </authorList>
    </citation>
    <scope>NUCLEOTIDE SEQUENCE [LARGE SCALE GENOMIC DNA]</scope>
    <source>
        <strain evidence="1">MCCC 1A06712</strain>
    </source>
</reference>
<dbReference type="EMBL" id="MSPP01000001">
    <property type="protein sequence ID" value="OUD10538.1"/>
    <property type="molecule type" value="Genomic_DNA"/>
</dbReference>
<sequence>MTANGTDIPRLDHDPTTGAVIGTLIEPARTNMLIHSRASVDTWAVSSATVSQLSLNALGQFDGVLCASNGASFHRLIHPSVELEQGETYCLSLWLRPSTSETYRVTFRTSDGNSTTLSGTFADAKVSTNTAGALEFIDQHRHSDGTLRVRLSFVPSATKLHSIGAGPHSVTAGNDIVILGMQLEKGTVPTSYIPTDGAEHTRPADIATVRGISGVFDLLVTYGDGSTETIPSQVIGDGYWPALSQHCVRSMIAYPA</sequence>
<organism evidence="1 2">
    <name type="scientific">Marivivens niveibacter</name>
    <dbReference type="NCBI Taxonomy" id="1930667"/>
    <lineage>
        <taxon>Bacteria</taxon>
        <taxon>Pseudomonadati</taxon>
        <taxon>Pseudomonadota</taxon>
        <taxon>Alphaproteobacteria</taxon>
        <taxon>Rhodobacterales</taxon>
        <taxon>Paracoccaceae</taxon>
        <taxon>Marivivens group</taxon>
        <taxon>Marivivens</taxon>
    </lineage>
</organism>
<evidence type="ECO:0000313" key="2">
    <source>
        <dbReference type="Proteomes" id="UP000194664"/>
    </source>
</evidence>
<evidence type="ECO:0000313" key="1">
    <source>
        <dbReference type="EMBL" id="OUD10538.1"/>
    </source>
</evidence>
<name>A0A251X2D3_9RHOB</name>
<accession>A0A251X2D3</accession>
<dbReference type="RefSeq" id="WP_086450186.1">
    <property type="nucleotide sequence ID" value="NZ_MSPP01000001.1"/>
</dbReference>
<proteinExistence type="predicted"/>
<gene>
    <name evidence="1" type="ORF">BVC71_03315</name>
</gene>
<dbReference type="OrthoDB" id="7876379at2"/>